<protein>
    <submittedName>
        <fullName evidence="6">Uncharacterized protein</fullName>
    </submittedName>
</protein>
<organism evidence="6 7">
    <name type="scientific">Rangifer tarandus platyrhynchus</name>
    <name type="common">Svalbard reindeer</name>
    <dbReference type="NCBI Taxonomy" id="3082113"/>
    <lineage>
        <taxon>Eukaryota</taxon>
        <taxon>Metazoa</taxon>
        <taxon>Chordata</taxon>
        <taxon>Craniata</taxon>
        <taxon>Vertebrata</taxon>
        <taxon>Euteleostomi</taxon>
        <taxon>Mammalia</taxon>
        <taxon>Eutheria</taxon>
        <taxon>Laurasiatheria</taxon>
        <taxon>Artiodactyla</taxon>
        <taxon>Ruminantia</taxon>
        <taxon>Pecora</taxon>
        <taxon>Cervidae</taxon>
        <taxon>Odocoileinae</taxon>
        <taxon>Rangifer</taxon>
    </lineage>
</organism>
<keyword evidence="4" id="KW-0206">Cytoskeleton</keyword>
<keyword evidence="2" id="KW-0963">Cytoplasm</keyword>
<evidence type="ECO:0000256" key="2">
    <source>
        <dbReference type="ARBA" id="ARBA00022490"/>
    </source>
</evidence>
<dbReference type="EMBL" id="OX459947">
    <property type="protein sequence ID" value="CAI9153752.1"/>
    <property type="molecule type" value="Genomic_DNA"/>
</dbReference>
<gene>
    <name evidence="6" type="ORF">MRATA1EN1_LOCUS2714</name>
</gene>
<evidence type="ECO:0000256" key="4">
    <source>
        <dbReference type="ARBA" id="ARBA00023212"/>
    </source>
</evidence>
<feature type="compositionally biased region" description="Basic and acidic residues" evidence="5">
    <location>
        <begin position="66"/>
        <end position="77"/>
    </location>
</feature>
<proteinExistence type="predicted"/>
<dbReference type="PANTHER" id="PTHR14069">
    <property type="entry name" value="FILENSIN"/>
    <property type="match status" value="1"/>
</dbReference>
<feature type="compositionally biased region" description="Basic and acidic residues" evidence="5">
    <location>
        <begin position="1"/>
        <end position="27"/>
    </location>
</feature>
<evidence type="ECO:0000256" key="3">
    <source>
        <dbReference type="ARBA" id="ARBA00022553"/>
    </source>
</evidence>
<dbReference type="Proteomes" id="UP001176941">
    <property type="component" value="Chromosome 11"/>
</dbReference>
<accession>A0ABN8XWJ2</accession>
<keyword evidence="3" id="KW-0597">Phosphoprotein</keyword>
<dbReference type="PANTHER" id="PTHR14069:SF0">
    <property type="entry name" value="FILENSIN"/>
    <property type="match status" value="1"/>
</dbReference>
<evidence type="ECO:0000313" key="6">
    <source>
        <dbReference type="EMBL" id="CAI9153752.1"/>
    </source>
</evidence>
<evidence type="ECO:0000256" key="5">
    <source>
        <dbReference type="SAM" id="MobiDB-lite"/>
    </source>
</evidence>
<comment type="subcellular location">
    <subcellularLocation>
        <location evidence="1">Cytoplasm</location>
        <location evidence="1">Cytoskeleton</location>
    </subcellularLocation>
</comment>
<feature type="region of interest" description="Disordered" evidence="5">
    <location>
        <begin position="1"/>
        <end position="123"/>
    </location>
</feature>
<evidence type="ECO:0000256" key="1">
    <source>
        <dbReference type="ARBA" id="ARBA00004245"/>
    </source>
</evidence>
<dbReference type="InterPro" id="IPR042358">
    <property type="entry name" value="BFSP1"/>
</dbReference>
<evidence type="ECO:0000313" key="7">
    <source>
        <dbReference type="Proteomes" id="UP001176941"/>
    </source>
</evidence>
<reference evidence="6" key="1">
    <citation type="submission" date="2023-04" db="EMBL/GenBank/DDBJ databases">
        <authorList>
            <consortium name="ELIXIR-Norway"/>
        </authorList>
    </citation>
    <scope>NUCLEOTIDE SEQUENCE [LARGE SCALE GENOMIC DNA]</scope>
</reference>
<name>A0ABN8XWJ2_RANTA</name>
<sequence length="123" mass="12876">MKGGPRGERRRSEGGRGATEGERRWSEGGRGPLKGKEHGCPPTPHPADKGNEKNAKELKGLQGKQDGQKEDEGDRRPCPMVAPGPEGLSTPRSQGPQVTPGGSKGHGAQSCSRPVRSPPGKLA</sequence>
<feature type="compositionally biased region" description="Basic and acidic residues" evidence="5">
    <location>
        <begin position="46"/>
        <end position="59"/>
    </location>
</feature>
<keyword evidence="7" id="KW-1185">Reference proteome</keyword>